<dbReference type="AlphaFoldDB" id="A0A8H5UUB0"/>
<proteinExistence type="predicted"/>
<keyword evidence="1" id="KW-0732">Signal</keyword>
<comment type="caution">
    <text evidence="2">The sequence shown here is derived from an EMBL/GenBank/DDBJ whole genome shotgun (WGS) entry which is preliminary data.</text>
</comment>
<protein>
    <recommendedName>
        <fullName evidence="4">Apple domain-containing protein</fullName>
    </recommendedName>
</protein>
<reference evidence="2 3" key="1">
    <citation type="submission" date="2020-05" db="EMBL/GenBank/DDBJ databases">
        <title>Identification and distribution of gene clusters putatively required for synthesis of sphingolipid metabolism inhibitors in phylogenetically diverse species of the filamentous fungus Fusarium.</title>
        <authorList>
            <person name="Kim H.-S."/>
            <person name="Busman M."/>
            <person name="Brown D.W."/>
            <person name="Divon H."/>
            <person name="Uhlig S."/>
            <person name="Proctor R.H."/>
        </authorList>
    </citation>
    <scope>NUCLEOTIDE SEQUENCE [LARGE SCALE GENOMIC DNA]</scope>
    <source>
        <strain evidence="2 3">NRRL 25211</strain>
    </source>
</reference>
<dbReference type="Proteomes" id="UP000544095">
    <property type="component" value="Unassembled WGS sequence"/>
</dbReference>
<organism evidence="2 3">
    <name type="scientific">Fusarium pseudoanthophilum</name>
    <dbReference type="NCBI Taxonomy" id="48495"/>
    <lineage>
        <taxon>Eukaryota</taxon>
        <taxon>Fungi</taxon>
        <taxon>Dikarya</taxon>
        <taxon>Ascomycota</taxon>
        <taxon>Pezizomycotina</taxon>
        <taxon>Sordariomycetes</taxon>
        <taxon>Hypocreomycetidae</taxon>
        <taxon>Hypocreales</taxon>
        <taxon>Nectriaceae</taxon>
        <taxon>Fusarium</taxon>
        <taxon>Fusarium fujikuroi species complex</taxon>
    </lineage>
</organism>
<accession>A0A8H5UUB0</accession>
<dbReference type="EMBL" id="JAAOAR010000150">
    <property type="protein sequence ID" value="KAF5599492.1"/>
    <property type="molecule type" value="Genomic_DNA"/>
</dbReference>
<feature type="chain" id="PRO_5034068958" description="Apple domain-containing protein" evidence="1">
    <location>
        <begin position="22"/>
        <end position="155"/>
    </location>
</feature>
<evidence type="ECO:0000313" key="2">
    <source>
        <dbReference type="EMBL" id="KAF5599492.1"/>
    </source>
</evidence>
<evidence type="ECO:0008006" key="4">
    <source>
        <dbReference type="Google" id="ProtNLM"/>
    </source>
</evidence>
<evidence type="ECO:0000256" key="1">
    <source>
        <dbReference type="SAM" id="SignalP"/>
    </source>
</evidence>
<gene>
    <name evidence="2" type="ORF">FPANT_3326</name>
</gene>
<evidence type="ECO:0000313" key="3">
    <source>
        <dbReference type="Proteomes" id="UP000544095"/>
    </source>
</evidence>
<sequence length="155" mass="16207">MVKYKRIVATLAYLTIIGVSASPCKPHTTTGTTEEVASLASPPTVSGSSTILPSVSKAGLSSTVEKITTAVSITSSAAADIPYAHEIYCGNALSRGYTTTQATSEDWENCVDDENCNSWFYFTAGACNLYAGTLSQFSAPSSEEALLIGSRNCSP</sequence>
<keyword evidence="3" id="KW-1185">Reference proteome</keyword>
<name>A0A8H5UUB0_9HYPO</name>
<feature type="signal peptide" evidence="1">
    <location>
        <begin position="1"/>
        <end position="21"/>
    </location>
</feature>